<dbReference type="NCBIfam" id="TIGR00012">
    <property type="entry name" value="L29"/>
    <property type="match status" value="1"/>
</dbReference>
<dbReference type="HAMAP" id="MF_00374">
    <property type="entry name" value="Ribosomal_uL29"/>
    <property type="match status" value="1"/>
</dbReference>
<dbReference type="InterPro" id="IPR050063">
    <property type="entry name" value="Ribosomal_protein_uL29"/>
</dbReference>
<feature type="coiled-coil region" evidence="6">
    <location>
        <begin position="105"/>
        <end position="132"/>
    </location>
</feature>
<dbReference type="AlphaFoldDB" id="A0A7S1MJ15"/>
<dbReference type="InterPro" id="IPR001854">
    <property type="entry name" value="Ribosomal_uL29"/>
</dbReference>
<dbReference type="GO" id="GO:0022625">
    <property type="term" value="C:cytosolic large ribosomal subunit"/>
    <property type="evidence" value="ECO:0007669"/>
    <property type="project" value="TreeGrafter"/>
</dbReference>
<feature type="compositionally biased region" description="Low complexity" evidence="7">
    <location>
        <begin position="11"/>
        <end position="25"/>
    </location>
</feature>
<evidence type="ECO:0000256" key="5">
    <source>
        <dbReference type="ARBA" id="ARBA00042960"/>
    </source>
</evidence>
<evidence type="ECO:0000313" key="8">
    <source>
        <dbReference type="EMBL" id="CAD9133048.1"/>
    </source>
</evidence>
<proteinExistence type="inferred from homology"/>
<name>A0A7S1MJ15_ALECA</name>
<evidence type="ECO:0000256" key="7">
    <source>
        <dbReference type="SAM" id="MobiDB-lite"/>
    </source>
</evidence>
<protein>
    <recommendedName>
        <fullName evidence="4">Large ribosomal subunit protein uL29c</fullName>
    </recommendedName>
    <alternativeName>
        <fullName evidence="5">50S ribosomal protein L29, chloroplastic</fullName>
    </alternativeName>
</protein>
<evidence type="ECO:0000256" key="4">
    <source>
        <dbReference type="ARBA" id="ARBA00040028"/>
    </source>
</evidence>
<keyword evidence="6" id="KW-0175">Coiled coil</keyword>
<dbReference type="PANTHER" id="PTHR10916">
    <property type="entry name" value="60S RIBOSOMAL PROTEIN L35/50S RIBOSOMAL PROTEIN L29"/>
    <property type="match status" value="1"/>
</dbReference>
<evidence type="ECO:0000256" key="6">
    <source>
        <dbReference type="SAM" id="Coils"/>
    </source>
</evidence>
<dbReference type="CDD" id="cd00427">
    <property type="entry name" value="Ribosomal_L29_HIP"/>
    <property type="match status" value="1"/>
</dbReference>
<dbReference type="GO" id="GO:0006412">
    <property type="term" value="P:translation"/>
    <property type="evidence" value="ECO:0007669"/>
    <property type="project" value="InterPro"/>
</dbReference>
<reference evidence="8" key="1">
    <citation type="submission" date="2021-01" db="EMBL/GenBank/DDBJ databases">
        <authorList>
            <person name="Corre E."/>
            <person name="Pelletier E."/>
            <person name="Niang G."/>
            <person name="Scheremetjew M."/>
            <person name="Finn R."/>
            <person name="Kale V."/>
            <person name="Holt S."/>
            <person name="Cochrane G."/>
            <person name="Meng A."/>
            <person name="Brown T."/>
            <person name="Cohen L."/>
        </authorList>
    </citation>
    <scope>NUCLEOTIDE SEQUENCE</scope>
    <source>
        <strain evidence="8">OF101</strain>
    </source>
</reference>
<keyword evidence="2" id="KW-0689">Ribosomal protein</keyword>
<dbReference type="GO" id="GO:0003735">
    <property type="term" value="F:structural constituent of ribosome"/>
    <property type="evidence" value="ECO:0007669"/>
    <property type="project" value="InterPro"/>
</dbReference>
<dbReference type="SUPFAM" id="SSF46561">
    <property type="entry name" value="Ribosomal protein L29 (L29p)"/>
    <property type="match status" value="1"/>
</dbReference>
<feature type="region of interest" description="Disordered" evidence="7">
    <location>
        <begin position="1"/>
        <end position="30"/>
    </location>
</feature>
<dbReference type="PANTHER" id="PTHR10916:SF0">
    <property type="entry name" value="LARGE RIBOSOMAL SUBUNIT PROTEIN UL29C"/>
    <property type="match status" value="1"/>
</dbReference>
<comment type="similarity">
    <text evidence="1">Belongs to the universal ribosomal protein uL29 family.</text>
</comment>
<sequence length="227" mass="25615">MAGGGPSIPMAAPQPHGRGPGAPRGSPRRRPEAAFAAVAALMACAWAGQGFAMRPGSFIGAACAGRRASRQPPRLALAAYAEPKVVKKVPWWQEDQKKFLGRMQVEESTDSIERLRRQMTAEESAFDQEIEDVVIAGKRALLRLRMQKAVETPGMKNHLFKAIRKQIARALTLRREREIARGITREQSRRMRRRKRLELKVQYEDAWGSEHTIPKSAKWKRRMGRII</sequence>
<dbReference type="InterPro" id="IPR018254">
    <property type="entry name" value="Ribosomal_uL29_CS"/>
</dbReference>
<keyword evidence="3" id="KW-0687">Ribonucleoprotein</keyword>
<dbReference type="InterPro" id="IPR036049">
    <property type="entry name" value="Ribosomal_uL29_sf"/>
</dbReference>
<gene>
    <name evidence="8" type="ORF">ACAT0790_LOCUS23107</name>
</gene>
<dbReference type="Pfam" id="PF00831">
    <property type="entry name" value="Ribosomal_L29"/>
    <property type="match status" value="1"/>
</dbReference>
<accession>A0A7S1MJ15</accession>
<evidence type="ECO:0000256" key="3">
    <source>
        <dbReference type="ARBA" id="ARBA00023274"/>
    </source>
</evidence>
<dbReference type="PROSITE" id="PS00579">
    <property type="entry name" value="RIBOSOMAL_L29"/>
    <property type="match status" value="1"/>
</dbReference>
<evidence type="ECO:0000256" key="2">
    <source>
        <dbReference type="ARBA" id="ARBA00022980"/>
    </source>
</evidence>
<organism evidence="8">
    <name type="scientific">Alexandrium catenella</name>
    <name type="common">Red tide dinoflagellate</name>
    <name type="synonym">Gonyaulax catenella</name>
    <dbReference type="NCBI Taxonomy" id="2925"/>
    <lineage>
        <taxon>Eukaryota</taxon>
        <taxon>Sar</taxon>
        <taxon>Alveolata</taxon>
        <taxon>Dinophyceae</taxon>
        <taxon>Gonyaulacales</taxon>
        <taxon>Pyrocystaceae</taxon>
        <taxon>Alexandrium</taxon>
    </lineage>
</organism>
<dbReference type="EMBL" id="HBGE01038254">
    <property type="protein sequence ID" value="CAD9133048.1"/>
    <property type="molecule type" value="Transcribed_RNA"/>
</dbReference>
<dbReference type="Gene3D" id="1.10.287.310">
    <property type="match status" value="1"/>
</dbReference>
<evidence type="ECO:0000256" key="1">
    <source>
        <dbReference type="ARBA" id="ARBA00009254"/>
    </source>
</evidence>